<sequence>MKSQKGFTLIESVVATAVFAFVVSSILGVYVATTQLDRKSRASRAVTQNARFILEYLAKEVRNGNIDYASYPGGNAAGTADLYVEDQANLIEHFYLSGTNLILDKNGAVTNLNSAAVEVTKLQFLVAPVGDPYTIAKTHNEQPHVTVVLELTSNYGQQEASTIKLNLQGTFTTRGYLSRQP</sequence>
<evidence type="ECO:0000313" key="2">
    <source>
        <dbReference type="EMBL" id="OGE90491.1"/>
    </source>
</evidence>
<dbReference type="Proteomes" id="UP000177682">
    <property type="component" value="Unassembled WGS sequence"/>
</dbReference>
<keyword evidence="1" id="KW-0472">Membrane</keyword>
<organism evidence="2 3">
    <name type="scientific">Candidatus Doudnabacteria bacterium RIFCSPHIGHO2_12_FULL_48_16</name>
    <dbReference type="NCBI Taxonomy" id="1817838"/>
    <lineage>
        <taxon>Bacteria</taxon>
        <taxon>Candidatus Doudnaibacteriota</taxon>
    </lineage>
</organism>
<dbReference type="Pfam" id="PF07963">
    <property type="entry name" value="N_methyl"/>
    <property type="match status" value="1"/>
</dbReference>
<reference evidence="2 3" key="1">
    <citation type="journal article" date="2016" name="Nat. Commun.">
        <title>Thousands of microbial genomes shed light on interconnected biogeochemical processes in an aquifer system.</title>
        <authorList>
            <person name="Anantharaman K."/>
            <person name="Brown C.T."/>
            <person name="Hug L.A."/>
            <person name="Sharon I."/>
            <person name="Castelle C.J."/>
            <person name="Probst A.J."/>
            <person name="Thomas B.C."/>
            <person name="Singh A."/>
            <person name="Wilkins M.J."/>
            <person name="Karaoz U."/>
            <person name="Brodie E.L."/>
            <person name="Williams K.H."/>
            <person name="Hubbard S.S."/>
            <person name="Banfield J.F."/>
        </authorList>
    </citation>
    <scope>NUCLEOTIDE SEQUENCE [LARGE SCALE GENOMIC DNA]</scope>
</reference>
<dbReference type="AlphaFoldDB" id="A0A1F5PKQ8"/>
<accession>A0A1F5PKQ8</accession>
<protein>
    <recommendedName>
        <fullName evidence="4">Type II secretion system protein J</fullName>
    </recommendedName>
</protein>
<comment type="caution">
    <text evidence="2">The sequence shown here is derived from an EMBL/GenBank/DDBJ whole genome shotgun (WGS) entry which is preliminary data.</text>
</comment>
<evidence type="ECO:0008006" key="4">
    <source>
        <dbReference type="Google" id="ProtNLM"/>
    </source>
</evidence>
<keyword evidence="1" id="KW-1133">Transmembrane helix</keyword>
<evidence type="ECO:0000256" key="1">
    <source>
        <dbReference type="SAM" id="Phobius"/>
    </source>
</evidence>
<proteinExistence type="predicted"/>
<keyword evidence="1" id="KW-0812">Transmembrane</keyword>
<name>A0A1F5PKQ8_9BACT</name>
<dbReference type="NCBIfam" id="TIGR02532">
    <property type="entry name" value="IV_pilin_GFxxxE"/>
    <property type="match status" value="1"/>
</dbReference>
<dbReference type="EMBL" id="MFEY01000006">
    <property type="protein sequence ID" value="OGE90491.1"/>
    <property type="molecule type" value="Genomic_DNA"/>
</dbReference>
<dbReference type="PROSITE" id="PS00409">
    <property type="entry name" value="PROKAR_NTER_METHYL"/>
    <property type="match status" value="1"/>
</dbReference>
<gene>
    <name evidence="2" type="ORF">A3E29_05100</name>
</gene>
<evidence type="ECO:0000313" key="3">
    <source>
        <dbReference type="Proteomes" id="UP000177682"/>
    </source>
</evidence>
<feature type="transmembrane region" description="Helical" evidence="1">
    <location>
        <begin position="12"/>
        <end position="32"/>
    </location>
</feature>
<dbReference type="InterPro" id="IPR012902">
    <property type="entry name" value="N_methyl_site"/>
</dbReference>